<dbReference type="KEGG" id="acan:ACA1_187460"/>
<reference evidence="2 3" key="1">
    <citation type="journal article" date="2013" name="Genome Biol.">
        <title>Genome of Acanthamoeba castellanii highlights extensive lateral gene transfer and early evolution of tyrosine kinase signaling.</title>
        <authorList>
            <person name="Clarke M."/>
            <person name="Lohan A.J."/>
            <person name="Liu B."/>
            <person name="Lagkouvardos I."/>
            <person name="Roy S."/>
            <person name="Zafar N."/>
            <person name="Bertelli C."/>
            <person name="Schilde C."/>
            <person name="Kianianmomeni A."/>
            <person name="Burglin T.R."/>
            <person name="Frech C."/>
            <person name="Turcotte B."/>
            <person name="Kopec K.O."/>
            <person name="Synnott J.M."/>
            <person name="Choo C."/>
            <person name="Paponov I."/>
            <person name="Finkler A."/>
            <person name="Soon Heng Tan C."/>
            <person name="Hutchins A.P."/>
            <person name="Weinmeier T."/>
            <person name="Rattei T."/>
            <person name="Chu J.S."/>
            <person name="Gimenez G."/>
            <person name="Irimia M."/>
            <person name="Rigden D.J."/>
            <person name="Fitzpatrick D.A."/>
            <person name="Lorenzo-Morales J."/>
            <person name="Bateman A."/>
            <person name="Chiu C.H."/>
            <person name="Tang P."/>
            <person name="Hegemann P."/>
            <person name="Fromm H."/>
            <person name="Raoult D."/>
            <person name="Greub G."/>
            <person name="Miranda-Saavedra D."/>
            <person name="Chen N."/>
            <person name="Nash P."/>
            <person name="Ginger M.L."/>
            <person name="Horn M."/>
            <person name="Schaap P."/>
            <person name="Caler L."/>
            <person name="Loftus B."/>
        </authorList>
    </citation>
    <scope>NUCLEOTIDE SEQUENCE [LARGE SCALE GENOMIC DNA]</scope>
    <source>
        <strain evidence="2 3">Neff</strain>
    </source>
</reference>
<dbReference type="STRING" id="1257118.L8GRP7"/>
<feature type="compositionally biased region" description="Acidic residues" evidence="1">
    <location>
        <begin position="73"/>
        <end position="84"/>
    </location>
</feature>
<feature type="compositionally biased region" description="Acidic residues" evidence="1">
    <location>
        <begin position="449"/>
        <end position="464"/>
    </location>
</feature>
<accession>L8GRP7</accession>
<evidence type="ECO:0000313" key="3">
    <source>
        <dbReference type="Proteomes" id="UP000011083"/>
    </source>
</evidence>
<keyword evidence="3" id="KW-1185">Reference proteome</keyword>
<feature type="compositionally biased region" description="Low complexity" evidence="1">
    <location>
        <begin position="472"/>
        <end position="483"/>
    </location>
</feature>
<dbReference type="EMBL" id="KB008020">
    <property type="protein sequence ID" value="ELR15859.1"/>
    <property type="molecule type" value="Genomic_DNA"/>
</dbReference>
<feature type="compositionally biased region" description="Polar residues" evidence="1">
    <location>
        <begin position="97"/>
        <end position="113"/>
    </location>
</feature>
<dbReference type="RefSeq" id="XP_004337872.1">
    <property type="nucleotide sequence ID" value="XM_004337824.1"/>
</dbReference>
<dbReference type="GeneID" id="14916574"/>
<feature type="compositionally biased region" description="Low complexity" evidence="1">
    <location>
        <begin position="423"/>
        <end position="447"/>
    </location>
</feature>
<feature type="region of interest" description="Disordered" evidence="1">
    <location>
        <begin position="315"/>
        <end position="573"/>
    </location>
</feature>
<feature type="region of interest" description="Disordered" evidence="1">
    <location>
        <begin position="1"/>
        <end position="181"/>
    </location>
</feature>
<dbReference type="AlphaFoldDB" id="L8GRP7"/>
<dbReference type="Proteomes" id="UP000011083">
    <property type="component" value="Unassembled WGS sequence"/>
</dbReference>
<feature type="compositionally biased region" description="Polar residues" evidence="1">
    <location>
        <begin position="484"/>
        <end position="494"/>
    </location>
</feature>
<organism evidence="2 3">
    <name type="scientific">Acanthamoeba castellanii (strain ATCC 30010 / Neff)</name>
    <dbReference type="NCBI Taxonomy" id="1257118"/>
    <lineage>
        <taxon>Eukaryota</taxon>
        <taxon>Amoebozoa</taxon>
        <taxon>Discosea</taxon>
        <taxon>Longamoebia</taxon>
        <taxon>Centramoebida</taxon>
        <taxon>Acanthamoebidae</taxon>
        <taxon>Acanthamoeba</taxon>
    </lineage>
</organism>
<protein>
    <submittedName>
        <fullName evidence="2">Uncharacterized protein</fullName>
    </submittedName>
</protein>
<evidence type="ECO:0000256" key="1">
    <source>
        <dbReference type="SAM" id="MobiDB-lite"/>
    </source>
</evidence>
<proteinExistence type="predicted"/>
<dbReference type="VEuPathDB" id="AmoebaDB:ACA1_187460"/>
<feature type="compositionally biased region" description="Low complexity" evidence="1">
    <location>
        <begin position="114"/>
        <end position="129"/>
    </location>
</feature>
<feature type="compositionally biased region" description="Low complexity" evidence="1">
    <location>
        <begin position="374"/>
        <end position="388"/>
    </location>
</feature>
<gene>
    <name evidence="2" type="ORF">ACA1_187460</name>
</gene>
<sequence length="815" mass="87804">MEEEEEPDKGNGEAEPDQPPHGASGAPKANNEAAKGEEGGVADEEEEGKGVEDAAHDDNESDSVDAAVKEEEKSEEEEEGEGAENDAAGSSAMELEAQQSNGTAVSPTQNGDEVSSGEPPVTTSSPSSPKNASPRGAAAATSSMKKADEKSTSPPSQYATRRRTRGMAQEKEKQPNGGDFITGQEEIDQYILGCKSNDAATKSSGETVGPVLYKPGEEFRGLKKHVGKRLVVHIEAKHITTTNDQSPPLVLLHTGSLKTITAEPPDYFGIALYMYILPGKSSYVGTKRGTMRSRNWSDHDVTLKLDRFEVLPTKPDDWASSEQVDGAKKSKSKKATATDEGGKSRKRRRKEANDKVSPDDAVATEKEDPEADDAATSTTMTTRSGGSRSRSRPSRSRASARAPKEELAPLTSAPTPTAKNEMSAASPSAVTPAAPGREAATAAVKQEPQADDPDAEAEADEEAGGDEHAPLTTTTTTTTSTSTANMSRMSTRSGRQPPAASASKKRSRRRPPSGGKSSRSSRSRPQLVTAGGGDWEEGRAGRTPGSDEGEIDGMKESDGADAPLADESDSDDTALRVKRNKIAGNMKLLEKIARLDRWMPLPTDVMRYNLSYEPCYHYSLGMLADRGFESDFWFSTRLRSFTLYLENDSQRFEFSYSGEATQVEPSVDALLGSQALSFLSFFSPTRMPPSTTAPPNTNSEASEITSLRPDGKKPTNRSPQDEALLEAENHNRIRVAYGHYRWAERPYSMDRAELKRVGVPLPNDPASISVLAAELTWEEVAWGEGSVCVRGTTYPVHSLFWMPRSRSPSSSLAED</sequence>
<feature type="compositionally biased region" description="Low complexity" evidence="1">
    <location>
        <begin position="512"/>
        <end position="525"/>
    </location>
</feature>
<feature type="compositionally biased region" description="Basic and acidic residues" evidence="1">
    <location>
        <begin position="48"/>
        <end position="58"/>
    </location>
</feature>
<feature type="region of interest" description="Disordered" evidence="1">
    <location>
        <begin position="687"/>
        <end position="724"/>
    </location>
</feature>
<name>L8GRP7_ACACF</name>
<evidence type="ECO:0000313" key="2">
    <source>
        <dbReference type="EMBL" id="ELR15859.1"/>
    </source>
</evidence>
<feature type="compositionally biased region" description="Low complexity" evidence="1">
    <location>
        <begin position="688"/>
        <end position="699"/>
    </location>
</feature>
<feature type="compositionally biased region" description="Basic and acidic residues" evidence="1">
    <location>
        <begin position="351"/>
        <end position="366"/>
    </location>
</feature>
<dbReference type="OrthoDB" id="3596986at2759"/>